<dbReference type="PANTHER" id="PTHR13318">
    <property type="entry name" value="PARTNER OF PAIRED, ISOFORM B-RELATED"/>
    <property type="match status" value="1"/>
</dbReference>
<dbReference type="InterPro" id="IPR032675">
    <property type="entry name" value="LRR_dom_sf"/>
</dbReference>
<dbReference type="InterPro" id="IPR036047">
    <property type="entry name" value="F-box-like_dom_sf"/>
</dbReference>
<dbReference type="Pfam" id="PF12937">
    <property type="entry name" value="F-box-like"/>
    <property type="match status" value="1"/>
</dbReference>
<reference evidence="3" key="2">
    <citation type="journal article" date="2022" name="Proc. Natl. Acad. Sci. U.S.A.">
        <title>Diploid-dominant life cycles characterize the early evolution of Fungi.</title>
        <authorList>
            <person name="Amses K.R."/>
            <person name="Simmons D.R."/>
            <person name="Longcore J.E."/>
            <person name="Mondo S.J."/>
            <person name="Seto K."/>
            <person name="Jeronimo G.H."/>
            <person name="Bonds A.E."/>
            <person name="Quandt C.A."/>
            <person name="Davis W.J."/>
            <person name="Chang Y."/>
            <person name="Federici B.A."/>
            <person name="Kuo A."/>
            <person name="LaButti K."/>
            <person name="Pangilinan J."/>
            <person name="Andreopoulos W."/>
            <person name="Tritt A."/>
            <person name="Riley R."/>
            <person name="Hundley H."/>
            <person name="Johnson J."/>
            <person name="Lipzen A."/>
            <person name="Barry K."/>
            <person name="Lang B.F."/>
            <person name="Cuomo C.A."/>
            <person name="Buchler N.E."/>
            <person name="Grigoriev I.V."/>
            <person name="Spatafora J.W."/>
            <person name="Stajich J.E."/>
            <person name="James T.Y."/>
        </authorList>
    </citation>
    <scope>NUCLEOTIDE SEQUENCE</scope>
    <source>
        <strain evidence="3">AG</strain>
    </source>
</reference>
<dbReference type="Gene3D" id="1.20.1280.50">
    <property type="match status" value="1"/>
</dbReference>
<dbReference type="AlphaFoldDB" id="A0AAD5EBK1"/>
<dbReference type="SUPFAM" id="SSF52047">
    <property type="entry name" value="RNI-like"/>
    <property type="match status" value="1"/>
</dbReference>
<evidence type="ECO:0000313" key="3">
    <source>
        <dbReference type="EMBL" id="KAI8580464.1"/>
    </source>
</evidence>
<dbReference type="EMBL" id="MU620912">
    <property type="protein sequence ID" value="KAI8580464.1"/>
    <property type="molecule type" value="Genomic_DNA"/>
</dbReference>
<evidence type="ECO:0000313" key="4">
    <source>
        <dbReference type="Proteomes" id="UP001206595"/>
    </source>
</evidence>
<dbReference type="Gene3D" id="3.80.10.10">
    <property type="entry name" value="Ribonuclease Inhibitor"/>
    <property type="match status" value="1"/>
</dbReference>
<feature type="compositionally biased region" description="Basic and acidic residues" evidence="1">
    <location>
        <begin position="8"/>
        <end position="22"/>
    </location>
</feature>
<accession>A0AAD5EBK1</accession>
<reference evidence="3" key="1">
    <citation type="submission" date="2021-06" db="EMBL/GenBank/DDBJ databases">
        <authorList>
            <consortium name="DOE Joint Genome Institute"/>
            <person name="Mondo S.J."/>
            <person name="Amses K.R."/>
            <person name="Simmons D.R."/>
            <person name="Longcore J.E."/>
            <person name="Seto K."/>
            <person name="Alves G.H."/>
            <person name="Bonds A.E."/>
            <person name="Quandt C.A."/>
            <person name="Davis W.J."/>
            <person name="Chang Y."/>
            <person name="Letcher P.M."/>
            <person name="Powell M.J."/>
            <person name="Kuo A."/>
            <person name="Labutti K."/>
            <person name="Pangilinan J."/>
            <person name="Andreopoulos W."/>
            <person name="Tritt A."/>
            <person name="Riley R."/>
            <person name="Hundley H."/>
            <person name="Johnson J."/>
            <person name="Lipzen A."/>
            <person name="Barry K."/>
            <person name="Berbee M.L."/>
            <person name="Buchler N.E."/>
            <person name="Grigoriev I.V."/>
            <person name="Spatafora J.W."/>
            <person name="Stajich J.E."/>
            <person name="James T.Y."/>
        </authorList>
    </citation>
    <scope>NUCLEOTIDE SEQUENCE</scope>
    <source>
        <strain evidence="3">AG</strain>
    </source>
</reference>
<dbReference type="SMART" id="SM00256">
    <property type="entry name" value="FBOX"/>
    <property type="match status" value="1"/>
</dbReference>
<keyword evidence="4" id="KW-1185">Reference proteome</keyword>
<dbReference type="GeneID" id="75918689"/>
<name>A0AAD5EBK1_UMBRA</name>
<dbReference type="GO" id="GO:0031146">
    <property type="term" value="P:SCF-dependent proteasomal ubiquitin-dependent protein catabolic process"/>
    <property type="evidence" value="ECO:0007669"/>
    <property type="project" value="TreeGrafter"/>
</dbReference>
<proteinExistence type="predicted"/>
<dbReference type="RefSeq" id="XP_051445468.1">
    <property type="nucleotide sequence ID" value="XM_051593347.1"/>
</dbReference>
<dbReference type="PANTHER" id="PTHR13318:SF190">
    <property type="entry name" value="PARTNER OF PAIRED, ISOFORM B"/>
    <property type="match status" value="1"/>
</dbReference>
<protein>
    <recommendedName>
        <fullName evidence="2">F-box domain-containing protein</fullName>
    </recommendedName>
</protein>
<evidence type="ECO:0000256" key="1">
    <source>
        <dbReference type="SAM" id="MobiDB-lite"/>
    </source>
</evidence>
<evidence type="ECO:0000259" key="2">
    <source>
        <dbReference type="PROSITE" id="PS50181"/>
    </source>
</evidence>
<dbReference type="Proteomes" id="UP001206595">
    <property type="component" value="Unassembled WGS sequence"/>
</dbReference>
<dbReference type="PROSITE" id="PS50181">
    <property type="entry name" value="FBOX"/>
    <property type="match status" value="1"/>
</dbReference>
<gene>
    <name evidence="3" type="ORF">K450DRAFT_279929</name>
</gene>
<dbReference type="GO" id="GO:0019005">
    <property type="term" value="C:SCF ubiquitin ligase complex"/>
    <property type="evidence" value="ECO:0007669"/>
    <property type="project" value="TreeGrafter"/>
</dbReference>
<feature type="domain" description="F-box" evidence="2">
    <location>
        <begin position="96"/>
        <end position="143"/>
    </location>
</feature>
<sequence length="530" mass="60072">MANFTSLQDRRPEQCTGSHKEPNSCPQSSATSETCNLTKNKSSLPTHPTISTYHGIPNQVDELLPDVVLHFTDPDFNYSLPDRQSWPYGTTAYHLQPRWTPLPQEIFISILSWLPLDSLVRCMRVCREWNQFIQYTRALWEEMSCDDEYSVDQDTIERYMKRAGQNGIRKVSLGSSTAMKLDVRLFIKALLEQGVGNLQYLDMSDWRLPTPDCLQLFNEARLSLRYLNLSNLPWIEIVWKHAILTLENLEHIEYYNCYPELLPDLELPLRRSLKTLRASGSFGVTSNLISRLRQFPNLQEVTLNSIRIRNPLSLSGFIIELPSIRKLHIRMPLWPGFEYPSQIGTQSLTAEYIKQITINSCNLEYLSFSSPSALAVCDDELSAVLDGCSQRLAVLKISVSKITDQALLHMASLKLPCLHTLRIAHCPNISMDGLKLAIESCPQLVQVELMYLTGMNNTLLSCLGDCAFLQIVNIASSKSIFPLYTSKGLRLLVGKSKSLQKVCFLGPNQFEPSAMEYTRATLGTTNCIFS</sequence>
<dbReference type="InterPro" id="IPR001810">
    <property type="entry name" value="F-box_dom"/>
</dbReference>
<comment type="caution">
    <text evidence="3">The sequence shown here is derived from an EMBL/GenBank/DDBJ whole genome shotgun (WGS) entry which is preliminary data.</text>
</comment>
<dbReference type="SUPFAM" id="SSF81383">
    <property type="entry name" value="F-box domain"/>
    <property type="match status" value="1"/>
</dbReference>
<organism evidence="3 4">
    <name type="scientific">Umbelopsis ramanniana AG</name>
    <dbReference type="NCBI Taxonomy" id="1314678"/>
    <lineage>
        <taxon>Eukaryota</taxon>
        <taxon>Fungi</taxon>
        <taxon>Fungi incertae sedis</taxon>
        <taxon>Mucoromycota</taxon>
        <taxon>Mucoromycotina</taxon>
        <taxon>Umbelopsidomycetes</taxon>
        <taxon>Umbelopsidales</taxon>
        <taxon>Umbelopsidaceae</taxon>
        <taxon>Umbelopsis</taxon>
    </lineage>
</organism>
<feature type="region of interest" description="Disordered" evidence="1">
    <location>
        <begin position="1"/>
        <end position="31"/>
    </location>
</feature>